<evidence type="ECO:0000256" key="1">
    <source>
        <dbReference type="SAM" id="Coils"/>
    </source>
</evidence>
<gene>
    <name evidence="3" type="ORF">OLC1_LOCUS6681</name>
</gene>
<dbReference type="InterPro" id="IPR001841">
    <property type="entry name" value="Znf_RING"/>
</dbReference>
<dbReference type="Gene3D" id="3.30.40.10">
    <property type="entry name" value="Zinc/RING finger domain, C3HC4 (zinc finger)"/>
    <property type="match status" value="1"/>
</dbReference>
<organism evidence="3 4">
    <name type="scientific">Oldenlandia corymbosa var. corymbosa</name>
    <dbReference type="NCBI Taxonomy" id="529605"/>
    <lineage>
        <taxon>Eukaryota</taxon>
        <taxon>Viridiplantae</taxon>
        <taxon>Streptophyta</taxon>
        <taxon>Embryophyta</taxon>
        <taxon>Tracheophyta</taxon>
        <taxon>Spermatophyta</taxon>
        <taxon>Magnoliopsida</taxon>
        <taxon>eudicotyledons</taxon>
        <taxon>Gunneridae</taxon>
        <taxon>Pentapetalae</taxon>
        <taxon>asterids</taxon>
        <taxon>lamiids</taxon>
        <taxon>Gentianales</taxon>
        <taxon>Rubiaceae</taxon>
        <taxon>Rubioideae</taxon>
        <taxon>Spermacoceae</taxon>
        <taxon>Hedyotis-Oldenlandia complex</taxon>
        <taxon>Oldenlandia</taxon>
    </lineage>
</organism>
<dbReference type="PANTHER" id="PTHR16047:SF7">
    <property type="entry name" value="E3 UBIQUITIN-PROTEIN LIGASE RFWD3"/>
    <property type="match status" value="1"/>
</dbReference>
<dbReference type="GO" id="GO:0005634">
    <property type="term" value="C:nucleus"/>
    <property type="evidence" value="ECO:0007669"/>
    <property type="project" value="InterPro"/>
</dbReference>
<reference evidence="3" key="1">
    <citation type="submission" date="2023-03" db="EMBL/GenBank/DDBJ databases">
        <authorList>
            <person name="Julca I."/>
        </authorList>
    </citation>
    <scope>NUCLEOTIDE SEQUENCE</scope>
</reference>
<evidence type="ECO:0000313" key="4">
    <source>
        <dbReference type="Proteomes" id="UP001161247"/>
    </source>
</evidence>
<dbReference type="GO" id="GO:0016567">
    <property type="term" value="P:protein ubiquitination"/>
    <property type="evidence" value="ECO:0007669"/>
    <property type="project" value="InterPro"/>
</dbReference>
<evidence type="ECO:0000259" key="2">
    <source>
        <dbReference type="SMART" id="SM00184"/>
    </source>
</evidence>
<dbReference type="PANTHER" id="PTHR16047">
    <property type="entry name" value="RFWD3 PROTEIN"/>
    <property type="match status" value="1"/>
</dbReference>
<sequence length="288" mass="34389">MECWKIVCLSSAFPILLILFRHRFRIFDDKVGFHPTTPPIELMNDDDEASTCPICMDNWTTGGEHRPCCVPCGHIYGLSCIQTWLNRRGSCPQCNRSYKTEDIRVLFAARIVALDDQRDLREKIQSLESKCAAYLDDQQELQGRIRTHLRDRKELQEKIGKLEAECDAHEDHQQELRDKIRTLESALDDQEGLQERIRYAEWFSTEKEWLKREQEWFMKEKDWEKKEGDLQKQLKNLGTITQFILWSWLRSEEAHKRDMDSTLYFDGEESQSRFSIRWILRKWRFCSS</sequence>
<dbReference type="Pfam" id="PF13639">
    <property type="entry name" value="zf-RING_2"/>
    <property type="match status" value="1"/>
</dbReference>
<feature type="domain" description="RING-type" evidence="2">
    <location>
        <begin position="52"/>
        <end position="94"/>
    </location>
</feature>
<keyword evidence="4" id="KW-1185">Reference proteome</keyword>
<dbReference type="InterPro" id="IPR013083">
    <property type="entry name" value="Znf_RING/FYVE/PHD"/>
</dbReference>
<dbReference type="CDD" id="cd16450">
    <property type="entry name" value="mRING-C3HGC3_RFWD3"/>
    <property type="match status" value="1"/>
</dbReference>
<evidence type="ECO:0000313" key="3">
    <source>
        <dbReference type="EMBL" id="CAI9095788.1"/>
    </source>
</evidence>
<proteinExistence type="predicted"/>
<protein>
    <submittedName>
        <fullName evidence="3">OLC1v1031803C1</fullName>
    </submittedName>
</protein>
<accession>A0AAV1CM81</accession>
<keyword evidence="1" id="KW-0175">Coiled coil</keyword>
<dbReference type="EMBL" id="OX459119">
    <property type="protein sequence ID" value="CAI9095788.1"/>
    <property type="molecule type" value="Genomic_DNA"/>
</dbReference>
<feature type="coiled-coil region" evidence="1">
    <location>
        <begin position="117"/>
        <end position="193"/>
    </location>
</feature>
<dbReference type="SUPFAM" id="SSF57850">
    <property type="entry name" value="RING/U-box"/>
    <property type="match status" value="1"/>
</dbReference>
<name>A0AAV1CM81_OLDCO</name>
<dbReference type="AlphaFoldDB" id="A0AAV1CM81"/>
<dbReference type="Proteomes" id="UP001161247">
    <property type="component" value="Chromosome 2"/>
</dbReference>
<dbReference type="InterPro" id="IPR037381">
    <property type="entry name" value="RFWD3"/>
</dbReference>
<dbReference type="GO" id="GO:0004842">
    <property type="term" value="F:ubiquitin-protein transferase activity"/>
    <property type="evidence" value="ECO:0007669"/>
    <property type="project" value="InterPro"/>
</dbReference>
<dbReference type="SMART" id="SM00184">
    <property type="entry name" value="RING"/>
    <property type="match status" value="1"/>
</dbReference>
<dbReference type="GO" id="GO:0036297">
    <property type="term" value="P:interstrand cross-link repair"/>
    <property type="evidence" value="ECO:0007669"/>
    <property type="project" value="InterPro"/>
</dbReference>